<evidence type="ECO:0000313" key="1">
    <source>
        <dbReference type="EMBL" id="KAL2747616.1"/>
    </source>
</evidence>
<keyword evidence="2" id="KW-1185">Reference proteome</keyword>
<gene>
    <name evidence="1" type="ORF">V1477_004308</name>
</gene>
<sequence length="77" mass="8595">MPLMQWLGHEAKKRLYAEEAPTNCGSRGQLSTTNVVITEQHTPTYKNKIDKGFGIHGMQDIIILASSNIEYATYGEP</sequence>
<comment type="caution">
    <text evidence="1">The sequence shown here is derived from an EMBL/GenBank/DDBJ whole genome shotgun (WGS) entry which is preliminary data.</text>
</comment>
<accession>A0ABD2CRK8</accession>
<dbReference type="EMBL" id="JAYRBN010000035">
    <property type="protein sequence ID" value="KAL2747616.1"/>
    <property type="molecule type" value="Genomic_DNA"/>
</dbReference>
<proteinExistence type="predicted"/>
<protein>
    <submittedName>
        <fullName evidence="1">Uncharacterized protein</fullName>
    </submittedName>
</protein>
<name>A0ABD2CRK8_VESMC</name>
<dbReference type="Proteomes" id="UP001607303">
    <property type="component" value="Unassembled WGS sequence"/>
</dbReference>
<dbReference type="AlphaFoldDB" id="A0ABD2CRK8"/>
<evidence type="ECO:0000313" key="2">
    <source>
        <dbReference type="Proteomes" id="UP001607303"/>
    </source>
</evidence>
<reference evidence="1 2" key="1">
    <citation type="journal article" date="2024" name="Ann. Entomol. Soc. Am.">
        <title>Genomic analyses of the southern and eastern yellowjacket wasps (Hymenoptera: Vespidae) reveal evolutionary signatures of social life.</title>
        <authorList>
            <person name="Catto M.A."/>
            <person name="Caine P.B."/>
            <person name="Orr S.E."/>
            <person name="Hunt B.G."/>
            <person name="Goodisman M.A.D."/>
        </authorList>
    </citation>
    <scope>NUCLEOTIDE SEQUENCE [LARGE SCALE GENOMIC DNA]</scope>
    <source>
        <strain evidence="1">232</strain>
        <tissue evidence="1">Head and thorax</tissue>
    </source>
</reference>
<organism evidence="1 2">
    <name type="scientific">Vespula maculifrons</name>
    <name type="common">Eastern yellow jacket</name>
    <name type="synonym">Wasp</name>
    <dbReference type="NCBI Taxonomy" id="7453"/>
    <lineage>
        <taxon>Eukaryota</taxon>
        <taxon>Metazoa</taxon>
        <taxon>Ecdysozoa</taxon>
        <taxon>Arthropoda</taxon>
        <taxon>Hexapoda</taxon>
        <taxon>Insecta</taxon>
        <taxon>Pterygota</taxon>
        <taxon>Neoptera</taxon>
        <taxon>Endopterygota</taxon>
        <taxon>Hymenoptera</taxon>
        <taxon>Apocrita</taxon>
        <taxon>Aculeata</taxon>
        <taxon>Vespoidea</taxon>
        <taxon>Vespidae</taxon>
        <taxon>Vespinae</taxon>
        <taxon>Vespula</taxon>
    </lineage>
</organism>